<organism evidence="1 2">
    <name type="scientific">Chryseobacterium polytrichastri</name>
    <dbReference type="NCBI Taxonomy" id="1302687"/>
    <lineage>
        <taxon>Bacteria</taxon>
        <taxon>Pseudomonadati</taxon>
        <taxon>Bacteroidota</taxon>
        <taxon>Flavobacteriia</taxon>
        <taxon>Flavobacteriales</taxon>
        <taxon>Weeksellaceae</taxon>
        <taxon>Chryseobacterium group</taxon>
        <taxon>Chryseobacterium</taxon>
    </lineage>
</organism>
<dbReference type="InterPro" id="IPR008949">
    <property type="entry name" value="Isoprenoid_synthase_dom_sf"/>
</dbReference>
<accession>A0A1M6PUV7</accession>
<dbReference type="AlphaFoldDB" id="A0A1M6PUV7"/>
<dbReference type="SUPFAM" id="SSF48576">
    <property type="entry name" value="Terpenoid synthases"/>
    <property type="match status" value="1"/>
</dbReference>
<proteinExistence type="predicted"/>
<name>A0A1M6PUV7_9FLAO</name>
<evidence type="ECO:0000313" key="2">
    <source>
        <dbReference type="Proteomes" id="UP000184364"/>
    </source>
</evidence>
<dbReference type="RefSeq" id="WP_073289936.1">
    <property type="nucleotide sequence ID" value="NZ_FRAV01000001.1"/>
</dbReference>
<evidence type="ECO:0008006" key="3">
    <source>
        <dbReference type="Google" id="ProtNLM"/>
    </source>
</evidence>
<dbReference type="Pfam" id="PF19086">
    <property type="entry name" value="Terpene_syn_C_2"/>
    <property type="match status" value="1"/>
</dbReference>
<sequence length="369" mass="43509">MQSEILFDVSFFDRIKKEYFELQESQLSLKELLSPEIASEIFYRKFAPHPQSKDLKKDIQSFGEEHNMSLPNFQEYINFSLLFYPRGSYDEVLCIAKNNFFDFYLNDTLGRDIFKFLSKEEQEKATMFINNISGLDETLSGIVNPDSLELLFIELLSEVKNNSPEDWFLQFLKAYCYHFEITHKNCQIDSKEQIPTIDDYLEYRCHMGAFYTVLHNIEYSRKQFLDWKFLKKIQIDEKLKRLYKLMSEFAVSTNDLFSFEKEVITYESSSNLVVIFILNNPGTTLRDSIIAISKIIKNQLAEIFSLLKSIRITVDSLPDSEIKSIIEDNLFEVNRVLQLSWVWQAQSSRYKNPTSIWVETRTCESSLNK</sequence>
<evidence type="ECO:0000313" key="1">
    <source>
        <dbReference type="EMBL" id="SHK11640.1"/>
    </source>
</evidence>
<protein>
    <recommendedName>
        <fullName evidence="3">Terpene synthase family, metal binding domain</fullName>
    </recommendedName>
</protein>
<gene>
    <name evidence="1" type="ORF">SAMN05444267_1001122</name>
</gene>
<dbReference type="OrthoDB" id="2989600at2"/>
<dbReference type="Proteomes" id="UP000184364">
    <property type="component" value="Unassembled WGS sequence"/>
</dbReference>
<reference evidence="2" key="1">
    <citation type="submission" date="2016-11" db="EMBL/GenBank/DDBJ databases">
        <authorList>
            <person name="Varghese N."/>
            <person name="Submissions S."/>
        </authorList>
    </citation>
    <scope>NUCLEOTIDE SEQUENCE [LARGE SCALE GENOMIC DNA]</scope>
    <source>
        <strain evidence="2">DSM 26899</strain>
    </source>
</reference>
<dbReference type="Gene3D" id="1.10.600.10">
    <property type="entry name" value="Farnesyl Diphosphate Synthase"/>
    <property type="match status" value="1"/>
</dbReference>
<dbReference type="EMBL" id="FRAV01000001">
    <property type="protein sequence ID" value="SHK11640.1"/>
    <property type="molecule type" value="Genomic_DNA"/>
</dbReference>
<keyword evidence="2" id="KW-1185">Reference proteome</keyword>